<sequence>MAATSAQLPQSLPPVAGFAGFSTGPSSAFSTPSHQPPAGPLGPQLPQPPSFSVPPTHPLFGTQPSPQLSAFLSSVQTQVPRTAMEFASALSAVPAPPWYTAAALSSTSSRSPTAAPPAPDAPAADVLAFMTSGRLVCGHADRAAEVAEIWKCVCLDATLLGYQHDHPRAAYAKCTTYDVGVSRRPGRFDPCGQSLQRVLFRPSANQSLK</sequence>
<accession>A0AB34IKU5</accession>
<evidence type="ECO:0000313" key="2">
    <source>
        <dbReference type="EMBL" id="KAL1499820.1"/>
    </source>
</evidence>
<proteinExistence type="predicted"/>
<evidence type="ECO:0000313" key="3">
    <source>
        <dbReference type="Proteomes" id="UP001515480"/>
    </source>
</evidence>
<dbReference type="Proteomes" id="UP001515480">
    <property type="component" value="Unassembled WGS sequence"/>
</dbReference>
<gene>
    <name evidence="2" type="ORF">AB1Y20_012505</name>
</gene>
<feature type="compositionally biased region" description="Polar residues" evidence="1">
    <location>
        <begin position="1"/>
        <end position="10"/>
    </location>
</feature>
<evidence type="ECO:0000256" key="1">
    <source>
        <dbReference type="SAM" id="MobiDB-lite"/>
    </source>
</evidence>
<dbReference type="EMBL" id="JBGBPQ010000024">
    <property type="protein sequence ID" value="KAL1499820.1"/>
    <property type="molecule type" value="Genomic_DNA"/>
</dbReference>
<keyword evidence="3" id="KW-1185">Reference proteome</keyword>
<name>A0AB34IKU5_PRYPA</name>
<dbReference type="AlphaFoldDB" id="A0AB34IKU5"/>
<feature type="region of interest" description="Disordered" evidence="1">
    <location>
        <begin position="1"/>
        <end position="64"/>
    </location>
</feature>
<feature type="compositionally biased region" description="Pro residues" evidence="1">
    <location>
        <begin position="34"/>
        <end position="57"/>
    </location>
</feature>
<comment type="caution">
    <text evidence="2">The sequence shown here is derived from an EMBL/GenBank/DDBJ whole genome shotgun (WGS) entry which is preliminary data.</text>
</comment>
<organism evidence="2 3">
    <name type="scientific">Prymnesium parvum</name>
    <name type="common">Toxic golden alga</name>
    <dbReference type="NCBI Taxonomy" id="97485"/>
    <lineage>
        <taxon>Eukaryota</taxon>
        <taxon>Haptista</taxon>
        <taxon>Haptophyta</taxon>
        <taxon>Prymnesiophyceae</taxon>
        <taxon>Prymnesiales</taxon>
        <taxon>Prymnesiaceae</taxon>
        <taxon>Prymnesium</taxon>
    </lineage>
</organism>
<reference evidence="2 3" key="1">
    <citation type="journal article" date="2024" name="Science">
        <title>Giant polyketide synthase enzymes in the biosynthesis of giant marine polyether toxins.</title>
        <authorList>
            <person name="Fallon T.R."/>
            <person name="Shende V.V."/>
            <person name="Wierzbicki I.H."/>
            <person name="Pendleton A.L."/>
            <person name="Watervoot N.F."/>
            <person name="Auber R.P."/>
            <person name="Gonzalez D.J."/>
            <person name="Wisecaver J.H."/>
            <person name="Moore B.S."/>
        </authorList>
    </citation>
    <scope>NUCLEOTIDE SEQUENCE [LARGE SCALE GENOMIC DNA]</scope>
    <source>
        <strain evidence="2 3">12B1</strain>
    </source>
</reference>
<protein>
    <submittedName>
        <fullName evidence="2">Uncharacterized protein</fullName>
    </submittedName>
</protein>
<feature type="compositionally biased region" description="Polar residues" evidence="1">
    <location>
        <begin position="23"/>
        <end position="33"/>
    </location>
</feature>